<feature type="compositionally biased region" description="Gly residues" evidence="1">
    <location>
        <begin position="1"/>
        <end position="13"/>
    </location>
</feature>
<dbReference type="Proteomes" id="UP000197138">
    <property type="component" value="Unassembled WGS sequence"/>
</dbReference>
<dbReference type="EMBL" id="MTKT01003950">
    <property type="protein sequence ID" value="OWM73687.1"/>
    <property type="molecule type" value="Genomic_DNA"/>
</dbReference>
<comment type="caution">
    <text evidence="3">The sequence shown here is derived from an EMBL/GenBank/DDBJ whole genome shotgun (WGS) entry which is preliminary data.</text>
</comment>
<dbReference type="Pfam" id="PF03140">
    <property type="entry name" value="DUF247"/>
    <property type="match status" value="1"/>
</dbReference>
<evidence type="ECO:0000256" key="2">
    <source>
        <dbReference type="SAM" id="Phobius"/>
    </source>
</evidence>
<organism evidence="3 4">
    <name type="scientific">Punica granatum</name>
    <name type="common">Pomegranate</name>
    <dbReference type="NCBI Taxonomy" id="22663"/>
    <lineage>
        <taxon>Eukaryota</taxon>
        <taxon>Viridiplantae</taxon>
        <taxon>Streptophyta</taxon>
        <taxon>Embryophyta</taxon>
        <taxon>Tracheophyta</taxon>
        <taxon>Spermatophyta</taxon>
        <taxon>Magnoliopsida</taxon>
        <taxon>eudicotyledons</taxon>
        <taxon>Gunneridae</taxon>
        <taxon>Pentapetalae</taxon>
        <taxon>rosids</taxon>
        <taxon>malvids</taxon>
        <taxon>Myrtales</taxon>
        <taxon>Lythraceae</taxon>
        <taxon>Punica</taxon>
    </lineage>
</organism>
<evidence type="ECO:0000256" key="1">
    <source>
        <dbReference type="SAM" id="MobiDB-lite"/>
    </source>
</evidence>
<accession>A0A218WLG8</accession>
<gene>
    <name evidence="3" type="ORF">CDL15_Pgr026787</name>
</gene>
<evidence type="ECO:0000313" key="4">
    <source>
        <dbReference type="Proteomes" id="UP000197138"/>
    </source>
</evidence>
<dbReference type="AlphaFoldDB" id="A0A218WLG8"/>
<proteinExistence type="predicted"/>
<feature type="transmembrane region" description="Helical" evidence="2">
    <location>
        <begin position="448"/>
        <end position="475"/>
    </location>
</feature>
<protein>
    <submittedName>
        <fullName evidence="3">Uncharacterized protein</fullName>
    </submittedName>
</protein>
<dbReference type="InterPro" id="IPR004158">
    <property type="entry name" value="DUF247_pln"/>
</dbReference>
<keyword evidence="2" id="KW-1133">Transmembrane helix</keyword>
<dbReference type="PANTHER" id="PTHR31170:SF21">
    <property type="match status" value="1"/>
</dbReference>
<sequence length="479" mass="55110">MQYEGRGGGGGGASPESRPRSFSITIGPERLMELEGRMKEPPKQLSQSAGRRSCCIFRVPQSLAEINEKAYQPHTTSIGPYHHGNPKFNMIEEHKWRFLDDLLRFNGTHPLELFKTVSRMEESIRESYSEYLNYDSYELVEMMVVDGCFIIALFCKVEGVIPPRQDDPLFKMTWVLPFLMRDLLLLENQIPYSVLEALYELCIGKLSTNTNNPNSRNSSSSSNNQNDGNCNHPSLARLALSFFDKMALRRPDVLKKYYDHKQGVKHLLDLFRDTYLPPTQEVTSRNCKSEYQQLIQCSRKLHLAGVKFKLRRSESSDSFLDIKFKNGGLEIPKFTIDDLSSSLFLNFVAYEQCYSNCTKHMTSYATFMGCLISNPSDAGFLCDRKIVENYFGTDDEVARFFNKVGKDVVFDIDQSYLSEVFEDVNEYCQNDWKVGWAEFKHTYFGTRWSFISALAAVVLLVLTMIQSFFAAYAYFWPPK</sequence>
<keyword evidence="2" id="KW-0812">Transmembrane</keyword>
<evidence type="ECO:0000313" key="3">
    <source>
        <dbReference type="EMBL" id="OWM73687.1"/>
    </source>
</evidence>
<keyword evidence="2" id="KW-0472">Membrane</keyword>
<name>A0A218WLG8_PUNGR</name>
<feature type="region of interest" description="Disordered" evidence="1">
    <location>
        <begin position="1"/>
        <end position="24"/>
    </location>
</feature>
<dbReference type="PANTHER" id="PTHR31170">
    <property type="entry name" value="BNAC04G53230D PROTEIN"/>
    <property type="match status" value="1"/>
</dbReference>
<reference evidence="4" key="1">
    <citation type="journal article" date="2017" name="Plant J.">
        <title>The pomegranate (Punica granatum L.) genome and the genomics of punicalagin biosynthesis.</title>
        <authorList>
            <person name="Qin G."/>
            <person name="Xu C."/>
            <person name="Ming R."/>
            <person name="Tang H."/>
            <person name="Guyot R."/>
            <person name="Kramer E.M."/>
            <person name="Hu Y."/>
            <person name="Yi X."/>
            <person name="Qi Y."/>
            <person name="Xu X."/>
            <person name="Gao Z."/>
            <person name="Pan H."/>
            <person name="Jian J."/>
            <person name="Tian Y."/>
            <person name="Yue Z."/>
            <person name="Xu Y."/>
        </authorList>
    </citation>
    <scope>NUCLEOTIDE SEQUENCE [LARGE SCALE GENOMIC DNA]</scope>
    <source>
        <strain evidence="4">cv. Dabenzi</strain>
    </source>
</reference>